<proteinExistence type="predicted"/>
<evidence type="ECO:0000313" key="2">
    <source>
        <dbReference type="Proteomes" id="UP000002497"/>
    </source>
</evidence>
<dbReference type="AlphaFoldDB" id="E9D0B1"/>
<keyword evidence="2" id="KW-1185">Reference proteome</keyword>
<name>E9D0B1_COCPS</name>
<dbReference type="OrthoDB" id="5979581at2759"/>
<sequence length="202" mass="22862">MGLNYLHANDTDLHLYNFLLCVSGFDNLSTTELYECYGKPYEIPTQHLDGKASIPHAPPHVIYPMIWNMPANEVTDPEVIISDYRTSFIVSKTPSPTLHMPALYSPLEELFNKHITTVAGMWDMGWGETPETCEWDVADGEFKALEDMLRAIMTFEPAERPAAKQLMASEYMVKWAMTAWEADEAKEVLCCGERALNPVPDL</sequence>
<organism evidence="2">
    <name type="scientific">Coccidioides posadasii (strain RMSCC 757 / Silveira)</name>
    <name type="common">Valley fever fungus</name>
    <dbReference type="NCBI Taxonomy" id="443226"/>
    <lineage>
        <taxon>Eukaryota</taxon>
        <taxon>Fungi</taxon>
        <taxon>Dikarya</taxon>
        <taxon>Ascomycota</taxon>
        <taxon>Pezizomycotina</taxon>
        <taxon>Eurotiomycetes</taxon>
        <taxon>Eurotiomycetidae</taxon>
        <taxon>Onygenales</taxon>
        <taxon>Onygenaceae</taxon>
        <taxon>Coccidioides</taxon>
    </lineage>
</organism>
<dbReference type="SUPFAM" id="SSF56112">
    <property type="entry name" value="Protein kinase-like (PK-like)"/>
    <property type="match status" value="1"/>
</dbReference>
<dbReference type="HOGENOM" id="CLU_000288_81_2_1"/>
<dbReference type="Proteomes" id="UP000002497">
    <property type="component" value="Unassembled WGS sequence"/>
</dbReference>
<dbReference type="InterPro" id="IPR011009">
    <property type="entry name" value="Kinase-like_dom_sf"/>
</dbReference>
<reference evidence="2" key="2">
    <citation type="submission" date="2010-03" db="EMBL/GenBank/DDBJ databases">
        <title>The genome sequence of Coccidioides posadasii strain Silveira.</title>
        <authorList>
            <consortium name="The Broad Institute Genome Sequencing Center for Infectious Disease"/>
            <person name="Neafsey D."/>
            <person name="Orbach M."/>
            <person name="Henn M.R."/>
            <person name="Cole G.T."/>
            <person name="Galgiani J."/>
            <person name="Gardner M.J."/>
            <person name="Kirkland T.N."/>
            <person name="Taylor J.W."/>
            <person name="Young S.K."/>
            <person name="Zeng Q."/>
            <person name="Koehrsen M."/>
            <person name="Alvarado L."/>
            <person name="Berlin A."/>
            <person name="Borenstein D."/>
            <person name="Chapman S.B."/>
            <person name="Chen Z."/>
            <person name="Engels R."/>
            <person name="Freedman E."/>
            <person name="Gellesch M."/>
            <person name="Goldberg J."/>
            <person name="Griggs A."/>
            <person name="Gujja S."/>
            <person name="Heilman E."/>
            <person name="Heiman D."/>
            <person name="Howarth C."/>
            <person name="Jen D."/>
            <person name="Larson L."/>
            <person name="Mehta T."/>
            <person name="Neiman D."/>
            <person name="Park D."/>
            <person name="Pearson M."/>
            <person name="Richards J."/>
            <person name="Roberts A."/>
            <person name="Saif S."/>
            <person name="Shea T."/>
            <person name="Shenoy N."/>
            <person name="Sisk P."/>
            <person name="Stolte C."/>
            <person name="Sykes S."/>
            <person name="Walk T."/>
            <person name="White J."/>
            <person name="Yandava C."/>
            <person name="Haas B."/>
            <person name="Nusbaum C."/>
            <person name="Birren B."/>
        </authorList>
    </citation>
    <scope>NUCLEOTIDE SEQUENCE [LARGE SCALE GENOMIC DNA]</scope>
    <source>
        <strain evidence="2">RMSCC 757 / Silveira</strain>
    </source>
</reference>
<dbReference type="VEuPathDB" id="FungiDB:D8B26_003243"/>
<accession>E9D0B1</accession>
<reference evidence="2" key="1">
    <citation type="journal article" date="2010" name="Genome Res.">
        <title>Population genomic sequencing of Coccidioides fungi reveals recent hybridization and transposon control.</title>
        <authorList>
            <person name="Neafsey D.E."/>
            <person name="Barker B.M."/>
            <person name="Sharpton T.J."/>
            <person name="Stajich J.E."/>
            <person name="Park D.J."/>
            <person name="Whiston E."/>
            <person name="Hung C.-Y."/>
            <person name="McMahan C."/>
            <person name="White J."/>
            <person name="Sykes S."/>
            <person name="Heiman D."/>
            <person name="Young S."/>
            <person name="Zeng Q."/>
            <person name="Abouelleil A."/>
            <person name="Aftuck L."/>
            <person name="Bessette D."/>
            <person name="Brown A."/>
            <person name="FitzGerald M."/>
            <person name="Lui A."/>
            <person name="Macdonald J.P."/>
            <person name="Priest M."/>
            <person name="Orbach M.J."/>
            <person name="Galgiani J.N."/>
            <person name="Kirkland T.N."/>
            <person name="Cole G.T."/>
            <person name="Birren B.W."/>
            <person name="Henn M.R."/>
            <person name="Taylor J.W."/>
            <person name="Rounsley S.D."/>
        </authorList>
    </citation>
    <scope>NUCLEOTIDE SEQUENCE [LARGE SCALE GENOMIC DNA]</scope>
    <source>
        <strain evidence="2">RMSCC 757 / Silveira</strain>
    </source>
</reference>
<gene>
    <name evidence="1" type="ORF">CPSG_03539</name>
</gene>
<dbReference type="VEuPathDB" id="FungiDB:CPSG_03539"/>
<evidence type="ECO:0000313" key="1">
    <source>
        <dbReference type="EMBL" id="EFW20364.1"/>
    </source>
</evidence>
<protein>
    <submittedName>
        <fullName evidence="1">Uncharacterized protein</fullName>
    </submittedName>
</protein>
<dbReference type="EMBL" id="GL636489">
    <property type="protein sequence ID" value="EFW20364.1"/>
    <property type="molecule type" value="Genomic_DNA"/>
</dbReference>